<evidence type="ECO:0000256" key="1">
    <source>
        <dbReference type="ARBA" id="ARBA00022553"/>
    </source>
</evidence>
<dbReference type="CDD" id="cd17535">
    <property type="entry name" value="REC_NarL-like"/>
    <property type="match status" value="1"/>
</dbReference>
<comment type="caution">
    <text evidence="8">The sequence shown here is derived from an EMBL/GenBank/DDBJ whole genome shotgun (WGS) entry which is preliminary data.</text>
</comment>
<dbReference type="InterPro" id="IPR000792">
    <property type="entry name" value="Tscrpt_reg_LuxR_C"/>
</dbReference>
<feature type="domain" description="HTH luxR-type" evidence="6">
    <location>
        <begin position="153"/>
        <end position="218"/>
    </location>
</feature>
<dbReference type="EMBL" id="JBHRYB010000015">
    <property type="protein sequence ID" value="MFC3681421.1"/>
    <property type="molecule type" value="Genomic_DNA"/>
</dbReference>
<feature type="modified residue" description="4-aspartylphosphate" evidence="5">
    <location>
        <position position="71"/>
    </location>
</feature>
<keyword evidence="1 5" id="KW-0597">Phosphoprotein</keyword>
<dbReference type="Gene3D" id="1.10.10.10">
    <property type="entry name" value="Winged helix-like DNA-binding domain superfamily/Winged helix DNA-binding domain"/>
    <property type="match status" value="1"/>
</dbReference>
<sequence>MSDDVLTPLSAVVTSDPKRWLLVDDHRMFADALVMALTARAAELHIDVAHSAAAALTMLEHNPAYPLVMIDLGLPDMDGISLVELVKQSGVPYVLVCSADTRDQAVSAVLQAGADGFISKTQGPEDVLAAVQRVMAGEQYVDEQFRPVAPGVQPPAHKSLSNRQLAILRLLKHGYNNAEISRMLDISPNTVKTHLRMMYDRIGAKNRLDCLAIAERLGLL</sequence>
<dbReference type="InterPro" id="IPR039420">
    <property type="entry name" value="WalR-like"/>
</dbReference>
<dbReference type="PRINTS" id="PR00038">
    <property type="entry name" value="HTHLUXR"/>
</dbReference>
<evidence type="ECO:0000256" key="4">
    <source>
        <dbReference type="ARBA" id="ARBA00023163"/>
    </source>
</evidence>
<dbReference type="Pfam" id="PF00196">
    <property type="entry name" value="GerE"/>
    <property type="match status" value="1"/>
</dbReference>
<keyword evidence="3" id="KW-0238">DNA-binding</keyword>
<protein>
    <submittedName>
        <fullName evidence="8">Response regulator</fullName>
    </submittedName>
</protein>
<dbReference type="PANTHER" id="PTHR43214">
    <property type="entry name" value="TWO-COMPONENT RESPONSE REGULATOR"/>
    <property type="match status" value="1"/>
</dbReference>
<dbReference type="SUPFAM" id="SSF52172">
    <property type="entry name" value="CheY-like"/>
    <property type="match status" value="1"/>
</dbReference>
<evidence type="ECO:0000259" key="6">
    <source>
        <dbReference type="PROSITE" id="PS50043"/>
    </source>
</evidence>
<proteinExistence type="predicted"/>
<dbReference type="Gene3D" id="3.40.50.2300">
    <property type="match status" value="1"/>
</dbReference>
<keyword evidence="2" id="KW-0805">Transcription regulation</keyword>
<feature type="domain" description="Response regulatory" evidence="7">
    <location>
        <begin position="19"/>
        <end position="135"/>
    </location>
</feature>
<keyword evidence="9" id="KW-1185">Reference proteome</keyword>
<dbReference type="Proteomes" id="UP001595722">
    <property type="component" value="Unassembled WGS sequence"/>
</dbReference>
<name>A0ABV7VY22_9GAMM</name>
<dbReference type="SMART" id="SM00421">
    <property type="entry name" value="HTH_LUXR"/>
    <property type="match status" value="1"/>
</dbReference>
<dbReference type="InterPro" id="IPR001789">
    <property type="entry name" value="Sig_transdc_resp-reg_receiver"/>
</dbReference>
<dbReference type="InterPro" id="IPR058245">
    <property type="entry name" value="NreC/VraR/RcsB-like_REC"/>
</dbReference>
<dbReference type="PANTHER" id="PTHR43214:SF41">
    <property type="entry name" value="NITRATE_NITRITE RESPONSE REGULATOR PROTEIN NARP"/>
    <property type="match status" value="1"/>
</dbReference>
<dbReference type="CDD" id="cd06170">
    <property type="entry name" value="LuxR_C_like"/>
    <property type="match status" value="1"/>
</dbReference>
<dbReference type="InterPro" id="IPR036388">
    <property type="entry name" value="WH-like_DNA-bd_sf"/>
</dbReference>
<evidence type="ECO:0000256" key="3">
    <source>
        <dbReference type="ARBA" id="ARBA00023125"/>
    </source>
</evidence>
<evidence type="ECO:0000259" key="7">
    <source>
        <dbReference type="PROSITE" id="PS50110"/>
    </source>
</evidence>
<gene>
    <name evidence="8" type="ORF">ACFOMG_15055</name>
</gene>
<organism evidence="8 9">
    <name type="scientific">Bacterioplanoides pacificum</name>
    <dbReference type="NCBI Taxonomy" id="1171596"/>
    <lineage>
        <taxon>Bacteria</taxon>
        <taxon>Pseudomonadati</taxon>
        <taxon>Pseudomonadota</taxon>
        <taxon>Gammaproteobacteria</taxon>
        <taxon>Oceanospirillales</taxon>
        <taxon>Oceanospirillaceae</taxon>
        <taxon>Bacterioplanoides</taxon>
    </lineage>
</organism>
<dbReference type="PROSITE" id="PS50110">
    <property type="entry name" value="RESPONSE_REGULATORY"/>
    <property type="match status" value="1"/>
</dbReference>
<dbReference type="InterPro" id="IPR016032">
    <property type="entry name" value="Sig_transdc_resp-reg_C-effctor"/>
</dbReference>
<keyword evidence="4" id="KW-0804">Transcription</keyword>
<dbReference type="RefSeq" id="WP_376867818.1">
    <property type="nucleotide sequence ID" value="NZ_JBHRYB010000015.1"/>
</dbReference>
<dbReference type="PROSITE" id="PS50043">
    <property type="entry name" value="HTH_LUXR_2"/>
    <property type="match status" value="1"/>
</dbReference>
<dbReference type="SMART" id="SM00448">
    <property type="entry name" value="REC"/>
    <property type="match status" value="1"/>
</dbReference>
<evidence type="ECO:0000256" key="5">
    <source>
        <dbReference type="PROSITE-ProRule" id="PRU00169"/>
    </source>
</evidence>
<evidence type="ECO:0000313" key="9">
    <source>
        <dbReference type="Proteomes" id="UP001595722"/>
    </source>
</evidence>
<reference evidence="9" key="1">
    <citation type="journal article" date="2019" name="Int. J. Syst. Evol. Microbiol.">
        <title>The Global Catalogue of Microorganisms (GCM) 10K type strain sequencing project: providing services to taxonomists for standard genome sequencing and annotation.</title>
        <authorList>
            <consortium name="The Broad Institute Genomics Platform"/>
            <consortium name="The Broad Institute Genome Sequencing Center for Infectious Disease"/>
            <person name="Wu L."/>
            <person name="Ma J."/>
        </authorList>
    </citation>
    <scope>NUCLEOTIDE SEQUENCE [LARGE SCALE GENOMIC DNA]</scope>
    <source>
        <strain evidence="9">KCTC 42424</strain>
    </source>
</reference>
<accession>A0ABV7VY22</accession>
<evidence type="ECO:0000256" key="2">
    <source>
        <dbReference type="ARBA" id="ARBA00023015"/>
    </source>
</evidence>
<dbReference type="SUPFAM" id="SSF46894">
    <property type="entry name" value="C-terminal effector domain of the bipartite response regulators"/>
    <property type="match status" value="1"/>
</dbReference>
<dbReference type="Pfam" id="PF00072">
    <property type="entry name" value="Response_reg"/>
    <property type="match status" value="1"/>
</dbReference>
<dbReference type="InterPro" id="IPR011006">
    <property type="entry name" value="CheY-like_superfamily"/>
</dbReference>
<evidence type="ECO:0000313" key="8">
    <source>
        <dbReference type="EMBL" id="MFC3681421.1"/>
    </source>
</evidence>